<dbReference type="InterPro" id="IPR000327">
    <property type="entry name" value="POU_dom"/>
</dbReference>
<comment type="caution">
    <text evidence="13">The sequence shown here is derived from an EMBL/GenBank/DDBJ whole genome shotgun (WGS) entry which is preliminary data.</text>
</comment>
<organism evidence="13 14">
    <name type="scientific">Ditylenchus destructor</name>
    <dbReference type="NCBI Taxonomy" id="166010"/>
    <lineage>
        <taxon>Eukaryota</taxon>
        <taxon>Metazoa</taxon>
        <taxon>Ecdysozoa</taxon>
        <taxon>Nematoda</taxon>
        <taxon>Chromadorea</taxon>
        <taxon>Rhabditida</taxon>
        <taxon>Tylenchina</taxon>
        <taxon>Tylenchomorpha</taxon>
        <taxon>Sphaerularioidea</taxon>
        <taxon>Anguinidae</taxon>
        <taxon>Anguininae</taxon>
        <taxon>Ditylenchus</taxon>
    </lineage>
</organism>
<dbReference type="GO" id="GO:0000981">
    <property type="term" value="F:DNA-binding transcription factor activity, RNA polymerase II-specific"/>
    <property type="evidence" value="ECO:0007669"/>
    <property type="project" value="InterPro"/>
</dbReference>
<comment type="subcellular location">
    <subcellularLocation>
        <location evidence="1 7 8">Nucleus</location>
    </subcellularLocation>
</comment>
<feature type="region of interest" description="Disordered" evidence="10">
    <location>
        <begin position="354"/>
        <end position="417"/>
    </location>
</feature>
<dbReference type="AlphaFoldDB" id="A0AAD4MLJ1"/>
<sequence length="446" mass="48573">MMQPTNTPRIYPNINPAAMAVSSGRYSPTAGYRARLPTSGSIFSPFDDPFLQARAAQAALAEMDVKNVNVNVSAHAANMLRTSEMFSNYHNHGLSGVGASDAFDHTMSSIVPSSSACMIDPNSIVHQATADSMVSLQQQVMAMQHHYPPPHFSQYPGMPQAFTSVQSSMCPTSSINAAAAAMAGSGCIPNPAAAAISRYPLIATHNAGYSLDEASNFRQVIGTFADLETDPRELERFAEHFKQRRIKLGVTQADVGKALAHLKMPGVGSLSQSTICRFESLTLSHNNMVALKPILHSWLEKAEDVIKNKNGNDEEDYFRQQPRPTGDRISAIAEKLDLKKNVVRVWFCNQRQKQKRSQFRNNNRNPGSSQGNGSSNGVQNGGRQSPNSPTDSDHSDSKCPSSQPQTQQPNPQQQQQSFAELNMEALGSLDMKAAGIGLFYQCNNQN</sequence>
<dbReference type="PROSITE" id="PS00035">
    <property type="entry name" value="POU_1"/>
    <property type="match status" value="1"/>
</dbReference>
<dbReference type="PROSITE" id="PS51179">
    <property type="entry name" value="POU_3"/>
    <property type="match status" value="1"/>
</dbReference>
<dbReference type="PRINTS" id="PR00028">
    <property type="entry name" value="POUDOMAIN"/>
</dbReference>
<comment type="similarity">
    <text evidence="9">Belongs to the POU transcription factor family.</text>
</comment>
<dbReference type="Proteomes" id="UP001201812">
    <property type="component" value="Unassembled WGS sequence"/>
</dbReference>
<dbReference type="Pfam" id="PF00157">
    <property type="entry name" value="Pou"/>
    <property type="match status" value="1"/>
</dbReference>
<evidence type="ECO:0000259" key="12">
    <source>
        <dbReference type="PROSITE" id="PS51179"/>
    </source>
</evidence>
<dbReference type="GO" id="GO:0030154">
    <property type="term" value="P:cell differentiation"/>
    <property type="evidence" value="ECO:0007669"/>
    <property type="project" value="UniProtKB-ARBA"/>
</dbReference>
<proteinExistence type="inferred from homology"/>
<dbReference type="PROSITE" id="PS00027">
    <property type="entry name" value="HOMEOBOX_1"/>
    <property type="match status" value="1"/>
</dbReference>
<name>A0AAD4MLJ1_9BILA</name>
<evidence type="ECO:0000313" key="14">
    <source>
        <dbReference type="Proteomes" id="UP001201812"/>
    </source>
</evidence>
<keyword evidence="2" id="KW-0805">Transcription regulation</keyword>
<dbReference type="PANTHER" id="PTHR11636">
    <property type="entry name" value="POU DOMAIN"/>
    <property type="match status" value="1"/>
</dbReference>
<keyword evidence="14" id="KW-1185">Reference proteome</keyword>
<dbReference type="Pfam" id="PF00046">
    <property type="entry name" value="Homeodomain"/>
    <property type="match status" value="1"/>
</dbReference>
<evidence type="ECO:0000256" key="2">
    <source>
        <dbReference type="ARBA" id="ARBA00023015"/>
    </source>
</evidence>
<dbReference type="GO" id="GO:0000978">
    <property type="term" value="F:RNA polymerase II cis-regulatory region sequence-specific DNA binding"/>
    <property type="evidence" value="ECO:0007669"/>
    <property type="project" value="TreeGrafter"/>
</dbReference>
<reference evidence="13" key="1">
    <citation type="submission" date="2022-01" db="EMBL/GenBank/DDBJ databases">
        <title>Genome Sequence Resource for Two Populations of Ditylenchus destructor, the Migratory Endoparasitic Phytonematode.</title>
        <authorList>
            <person name="Zhang H."/>
            <person name="Lin R."/>
            <person name="Xie B."/>
        </authorList>
    </citation>
    <scope>NUCLEOTIDE SEQUENCE</scope>
    <source>
        <strain evidence="13">BazhouSP</strain>
    </source>
</reference>
<dbReference type="InterPro" id="IPR017970">
    <property type="entry name" value="Homeobox_CS"/>
</dbReference>
<evidence type="ECO:0000256" key="10">
    <source>
        <dbReference type="SAM" id="MobiDB-lite"/>
    </source>
</evidence>
<feature type="domain" description="Homeobox" evidence="11">
    <location>
        <begin position="315"/>
        <end position="357"/>
    </location>
</feature>
<evidence type="ECO:0000256" key="5">
    <source>
        <dbReference type="ARBA" id="ARBA00023163"/>
    </source>
</evidence>
<dbReference type="CDD" id="cd00086">
    <property type="entry name" value="homeodomain"/>
    <property type="match status" value="1"/>
</dbReference>
<evidence type="ECO:0000256" key="4">
    <source>
        <dbReference type="ARBA" id="ARBA00023155"/>
    </source>
</evidence>
<dbReference type="PROSITE" id="PS00465">
    <property type="entry name" value="POU_2"/>
    <property type="match status" value="1"/>
</dbReference>
<evidence type="ECO:0000259" key="11">
    <source>
        <dbReference type="PROSITE" id="PS50071"/>
    </source>
</evidence>
<dbReference type="Gene3D" id="1.10.260.40">
    <property type="entry name" value="lambda repressor-like DNA-binding domains"/>
    <property type="match status" value="1"/>
</dbReference>
<dbReference type="FunFam" id="1.10.260.40:FF:000007">
    <property type="entry name" value="POU domain protein"/>
    <property type="match status" value="1"/>
</dbReference>
<evidence type="ECO:0000313" key="13">
    <source>
        <dbReference type="EMBL" id="KAI1698715.1"/>
    </source>
</evidence>
<dbReference type="InterPro" id="IPR010982">
    <property type="entry name" value="Lambda_DNA-bd_dom_sf"/>
</dbReference>
<feature type="compositionally biased region" description="Low complexity" evidence="10">
    <location>
        <begin position="360"/>
        <end position="385"/>
    </location>
</feature>
<dbReference type="SMART" id="SM00389">
    <property type="entry name" value="HOX"/>
    <property type="match status" value="1"/>
</dbReference>
<dbReference type="SMART" id="SM00352">
    <property type="entry name" value="POU"/>
    <property type="match status" value="1"/>
</dbReference>
<dbReference type="GO" id="GO:0005634">
    <property type="term" value="C:nucleus"/>
    <property type="evidence" value="ECO:0007669"/>
    <property type="project" value="UniProtKB-SubCell"/>
</dbReference>
<dbReference type="SUPFAM" id="SSF46689">
    <property type="entry name" value="Homeodomain-like"/>
    <property type="match status" value="1"/>
</dbReference>
<keyword evidence="6 7" id="KW-0539">Nucleus</keyword>
<dbReference type="InterPro" id="IPR009057">
    <property type="entry name" value="Homeodomain-like_sf"/>
</dbReference>
<evidence type="ECO:0000256" key="9">
    <source>
        <dbReference type="RuleBase" id="RU361194"/>
    </source>
</evidence>
<keyword evidence="4 7" id="KW-0371">Homeobox</keyword>
<evidence type="ECO:0000256" key="7">
    <source>
        <dbReference type="PROSITE-ProRule" id="PRU00108"/>
    </source>
</evidence>
<dbReference type="PROSITE" id="PS50071">
    <property type="entry name" value="HOMEOBOX_2"/>
    <property type="match status" value="1"/>
</dbReference>
<dbReference type="InterPro" id="IPR013847">
    <property type="entry name" value="POU"/>
</dbReference>
<feature type="domain" description="POU-specific" evidence="12">
    <location>
        <begin position="226"/>
        <end position="303"/>
    </location>
</feature>
<dbReference type="EMBL" id="JAKKPZ010000207">
    <property type="protein sequence ID" value="KAI1698715.1"/>
    <property type="molecule type" value="Genomic_DNA"/>
</dbReference>
<keyword evidence="5 9" id="KW-0804">Transcription</keyword>
<evidence type="ECO:0000256" key="6">
    <source>
        <dbReference type="ARBA" id="ARBA00023242"/>
    </source>
</evidence>
<dbReference type="InterPro" id="IPR050255">
    <property type="entry name" value="POU_domain_TF"/>
</dbReference>
<evidence type="ECO:0000256" key="8">
    <source>
        <dbReference type="RuleBase" id="RU000682"/>
    </source>
</evidence>
<dbReference type="SUPFAM" id="SSF47413">
    <property type="entry name" value="lambda repressor-like DNA-binding domains"/>
    <property type="match status" value="1"/>
</dbReference>
<dbReference type="Gene3D" id="1.10.10.60">
    <property type="entry name" value="Homeodomain-like"/>
    <property type="match status" value="1"/>
</dbReference>
<feature type="DNA-binding region" description="Homeobox" evidence="7">
    <location>
        <begin position="317"/>
        <end position="358"/>
    </location>
</feature>
<evidence type="ECO:0000256" key="3">
    <source>
        <dbReference type="ARBA" id="ARBA00023125"/>
    </source>
</evidence>
<gene>
    <name evidence="13" type="ORF">DdX_17752</name>
</gene>
<protein>
    <recommendedName>
        <fullName evidence="9">POU domain protein</fullName>
    </recommendedName>
</protein>
<accession>A0AAD4MLJ1</accession>
<dbReference type="InterPro" id="IPR001356">
    <property type="entry name" value="HD"/>
</dbReference>
<feature type="compositionally biased region" description="Low complexity" evidence="10">
    <location>
        <begin position="400"/>
        <end position="417"/>
    </location>
</feature>
<keyword evidence="3 7" id="KW-0238">DNA-binding</keyword>
<dbReference type="PANTHER" id="PTHR11636:SF70">
    <property type="entry name" value="INHIBITORY POU PROTEIN"/>
    <property type="match status" value="1"/>
</dbReference>
<evidence type="ECO:0000256" key="1">
    <source>
        <dbReference type="ARBA" id="ARBA00004123"/>
    </source>
</evidence>